<proteinExistence type="predicted"/>
<evidence type="ECO:0000313" key="2">
    <source>
        <dbReference type="Proteomes" id="UP001207930"/>
    </source>
</evidence>
<comment type="caution">
    <text evidence="1">The sequence shown here is derived from an EMBL/GenBank/DDBJ whole genome shotgun (WGS) entry which is preliminary data.</text>
</comment>
<sequence>MSAQAAFQRGVQPLLQILLPGKEEEVLSISADQSLRDRIEELASRNTEGELTAEERDEYAGYVRANKFVAVMRREARTFMTGTQVA</sequence>
<organism evidence="1 2">
    <name type="scientific">Luteolibacter flavescens</name>
    <dbReference type="NCBI Taxonomy" id="1859460"/>
    <lineage>
        <taxon>Bacteria</taxon>
        <taxon>Pseudomonadati</taxon>
        <taxon>Verrucomicrobiota</taxon>
        <taxon>Verrucomicrobiia</taxon>
        <taxon>Verrucomicrobiales</taxon>
        <taxon>Verrucomicrobiaceae</taxon>
        <taxon>Luteolibacter</taxon>
    </lineage>
</organism>
<protein>
    <submittedName>
        <fullName evidence="1">Uncharacterized protein</fullName>
    </submittedName>
</protein>
<name>A0ABT3FLT8_9BACT</name>
<evidence type="ECO:0000313" key="1">
    <source>
        <dbReference type="EMBL" id="MCW1884518.1"/>
    </source>
</evidence>
<dbReference type="RefSeq" id="WP_264500476.1">
    <property type="nucleotide sequence ID" value="NZ_JAPDDS010000003.1"/>
</dbReference>
<accession>A0ABT3FLT8</accession>
<dbReference type="EMBL" id="JAPDDS010000003">
    <property type="protein sequence ID" value="MCW1884518.1"/>
    <property type="molecule type" value="Genomic_DNA"/>
</dbReference>
<gene>
    <name evidence="1" type="ORF">OKA04_07225</name>
</gene>
<keyword evidence="2" id="KW-1185">Reference proteome</keyword>
<reference evidence="1 2" key="1">
    <citation type="submission" date="2022-10" db="EMBL/GenBank/DDBJ databases">
        <title>Luteolibacter flavescens strain MCCC 1K03193, whole genome shotgun sequencing project.</title>
        <authorList>
            <person name="Zhao G."/>
            <person name="Shen L."/>
        </authorList>
    </citation>
    <scope>NUCLEOTIDE SEQUENCE [LARGE SCALE GENOMIC DNA]</scope>
    <source>
        <strain evidence="1 2">MCCC 1K03193</strain>
    </source>
</reference>
<dbReference type="Proteomes" id="UP001207930">
    <property type="component" value="Unassembled WGS sequence"/>
</dbReference>